<keyword evidence="2" id="KW-1185">Reference proteome</keyword>
<evidence type="ECO:0000313" key="1">
    <source>
        <dbReference type="EMBL" id="ANX05516.1"/>
    </source>
</evidence>
<reference evidence="2" key="1">
    <citation type="submission" date="2016-03" db="EMBL/GenBank/DDBJ databases">
        <title>Complete genome sequence of Solimmundus cernigliae, representing a novel lineage of polycyclic aromatic hydrocarbon degraders within the Gammaproteobacteria.</title>
        <authorList>
            <person name="Singleton D.R."/>
            <person name="Dickey A.N."/>
            <person name="Scholl E.H."/>
            <person name="Wright F.A."/>
            <person name="Aitken M.D."/>
        </authorList>
    </citation>
    <scope>NUCLEOTIDE SEQUENCE [LARGE SCALE GENOMIC DNA]</scope>
    <source>
        <strain evidence="2">TR3.2</strain>
    </source>
</reference>
<sequence length="104" mass="12306">MLPAQFADWEPYAATWCLATEHARREQRMHSTQAQLEQFYKAVKPRLDEAIQYLNDFPLDDMPQRERNLLNLALSLVEISVAVELFFNPWPLDAYPWQEFSVAY</sequence>
<accession>A0A1B1YXR2</accession>
<proteinExistence type="predicted"/>
<dbReference type="EMBL" id="CP014671">
    <property type="protein sequence ID" value="ANX05516.1"/>
    <property type="molecule type" value="Genomic_DNA"/>
</dbReference>
<gene>
    <name evidence="1" type="ORF">PG2T_06020</name>
</gene>
<organism evidence="1 2">
    <name type="scientific">Immundisolibacter cernigliae</name>
    <dbReference type="NCBI Taxonomy" id="1810504"/>
    <lineage>
        <taxon>Bacteria</taxon>
        <taxon>Pseudomonadati</taxon>
        <taxon>Pseudomonadota</taxon>
        <taxon>Gammaproteobacteria</taxon>
        <taxon>Immundisolibacterales</taxon>
        <taxon>Immundisolibacteraceae</taxon>
        <taxon>Immundisolibacter</taxon>
    </lineage>
</organism>
<dbReference type="AlphaFoldDB" id="A0A1B1YXR2"/>
<name>A0A1B1YXR2_9GAMM</name>
<protein>
    <submittedName>
        <fullName evidence="1">Uncharacterized protein</fullName>
    </submittedName>
</protein>
<evidence type="ECO:0000313" key="2">
    <source>
        <dbReference type="Proteomes" id="UP000092952"/>
    </source>
</evidence>
<dbReference type="KEGG" id="gbi:PG2T_06020"/>
<dbReference type="InParanoid" id="A0A1B1YXR2"/>
<dbReference type="Proteomes" id="UP000092952">
    <property type="component" value="Chromosome"/>
</dbReference>